<evidence type="ECO:0000313" key="4">
    <source>
        <dbReference type="Proteomes" id="UP001208186"/>
    </source>
</evidence>
<organism evidence="3 5">
    <name type="scientific">Halapricum hydrolyticum</name>
    <dbReference type="NCBI Taxonomy" id="2979991"/>
    <lineage>
        <taxon>Archaea</taxon>
        <taxon>Methanobacteriati</taxon>
        <taxon>Methanobacteriota</taxon>
        <taxon>Stenosarchaea group</taxon>
        <taxon>Halobacteria</taxon>
        <taxon>Halobacteriales</taxon>
        <taxon>Haloarculaceae</taxon>
        <taxon>Halapricum</taxon>
    </lineage>
</organism>
<feature type="compositionally biased region" description="Basic and acidic residues" evidence="1">
    <location>
        <begin position="49"/>
        <end position="61"/>
    </location>
</feature>
<dbReference type="EMBL" id="JAOPKD010000001">
    <property type="protein sequence ID" value="MCU4725845.1"/>
    <property type="molecule type" value="Genomic_DNA"/>
</dbReference>
<comment type="caution">
    <text evidence="3">The sequence shown here is derived from an EMBL/GenBank/DDBJ whole genome shotgun (WGS) entry which is preliminary data.</text>
</comment>
<proteinExistence type="predicted"/>
<evidence type="ECO:0000313" key="3">
    <source>
        <dbReference type="EMBL" id="MCU4725845.1"/>
    </source>
</evidence>
<evidence type="ECO:0000256" key="1">
    <source>
        <dbReference type="SAM" id="MobiDB-lite"/>
    </source>
</evidence>
<dbReference type="EMBL" id="JAOPKC010000001">
    <property type="protein sequence ID" value="MCU4716550.1"/>
    <property type="molecule type" value="Genomic_DNA"/>
</dbReference>
<evidence type="ECO:0000313" key="5">
    <source>
        <dbReference type="Proteomes" id="UP001209746"/>
    </source>
</evidence>
<evidence type="ECO:0000313" key="2">
    <source>
        <dbReference type="EMBL" id="MCU4716550.1"/>
    </source>
</evidence>
<feature type="compositionally biased region" description="Acidic residues" evidence="1">
    <location>
        <begin position="26"/>
        <end position="41"/>
    </location>
</feature>
<keyword evidence="4" id="KW-1185">Reference proteome</keyword>
<dbReference type="Proteomes" id="UP001208186">
    <property type="component" value="Unassembled WGS sequence"/>
</dbReference>
<sequence length="61" mass="6806">MGILELIIAIIRGTGITINLSGDEIFGSDESDSDDDEDEGEPGAFVITGDRRDRRDLRRRR</sequence>
<accession>A0AAE3I8S2</accession>
<gene>
    <name evidence="3" type="ORF">OB914_02510</name>
    <name evidence="2" type="ORF">OB916_00510</name>
</gene>
<name>A0AAE3I8S2_9EURY</name>
<dbReference type="RefSeq" id="WP_315907319.1">
    <property type="nucleotide sequence ID" value="NZ_JAOPKC010000001.1"/>
</dbReference>
<feature type="region of interest" description="Disordered" evidence="1">
    <location>
        <begin position="22"/>
        <end position="61"/>
    </location>
</feature>
<dbReference type="AlphaFoldDB" id="A0AAE3I8S2"/>
<dbReference type="Proteomes" id="UP001209746">
    <property type="component" value="Unassembled WGS sequence"/>
</dbReference>
<reference evidence="3" key="1">
    <citation type="submission" date="2023-02" db="EMBL/GenBank/DDBJ databases">
        <title>Enrichment on poylsaccharides allowed isolation of novel metabolic and taxonomic groups of Haloarchaea.</title>
        <authorList>
            <person name="Sorokin D.Y."/>
            <person name="Elcheninov A.G."/>
            <person name="Khizhniak T.V."/>
            <person name="Kolganova T.V."/>
            <person name="Kublanov I.V."/>
        </authorList>
    </citation>
    <scope>NUCLEOTIDE SEQUENCE</scope>
    <source>
        <strain evidence="2 4">HArc-curdl5-1</strain>
        <strain evidence="3">HArc-curdl7</strain>
    </source>
</reference>
<protein>
    <submittedName>
        <fullName evidence="3">Uncharacterized protein</fullName>
    </submittedName>
</protein>